<gene>
    <name evidence="1" type="ORF">KL86DYS2_12698</name>
</gene>
<evidence type="ECO:0000313" key="1">
    <source>
        <dbReference type="EMBL" id="SBW04919.1"/>
    </source>
</evidence>
<sequence length="50" mass="6034">MVWLSVLKDNKSKQEKQTRLVDYQVIKQKKVIGISSDHYCLFYPFSHYKL</sequence>
<dbReference type="EMBL" id="FLUL01000001">
    <property type="protein sequence ID" value="SBW04919.1"/>
    <property type="molecule type" value="Genomic_DNA"/>
</dbReference>
<reference evidence="1" key="1">
    <citation type="submission" date="2016-04" db="EMBL/GenBank/DDBJ databases">
        <authorList>
            <person name="Evans L.H."/>
            <person name="Alamgir A."/>
            <person name="Owens N."/>
            <person name="Weber N.D."/>
            <person name="Virtaneva K."/>
            <person name="Barbian K."/>
            <person name="Babar A."/>
            <person name="Rosenke K."/>
        </authorList>
    </citation>
    <scope>NUCLEOTIDE SEQUENCE</scope>
    <source>
        <strain evidence="1">86-2</strain>
    </source>
</reference>
<accession>A0A212JZN6</accession>
<protein>
    <submittedName>
        <fullName evidence="1">Uncharacterized protein</fullName>
    </submittedName>
</protein>
<dbReference type="AlphaFoldDB" id="A0A212JZN6"/>
<name>A0A212JZN6_9BACT</name>
<organism evidence="1">
    <name type="scientific">uncultured Dysgonomonas sp</name>
    <dbReference type="NCBI Taxonomy" id="206096"/>
    <lineage>
        <taxon>Bacteria</taxon>
        <taxon>Pseudomonadati</taxon>
        <taxon>Bacteroidota</taxon>
        <taxon>Bacteroidia</taxon>
        <taxon>Bacteroidales</taxon>
        <taxon>Dysgonomonadaceae</taxon>
        <taxon>Dysgonomonas</taxon>
        <taxon>environmental samples</taxon>
    </lineage>
</organism>
<proteinExistence type="predicted"/>